<gene>
    <name evidence="1" type="ORF">N7492_003746</name>
</gene>
<reference evidence="1" key="2">
    <citation type="journal article" date="2023" name="IMA Fungus">
        <title>Comparative genomic study of the Penicillium genus elucidates a diverse pangenome and 15 lateral gene transfer events.</title>
        <authorList>
            <person name="Petersen C."/>
            <person name="Sorensen T."/>
            <person name="Nielsen M.R."/>
            <person name="Sondergaard T.E."/>
            <person name="Sorensen J.L."/>
            <person name="Fitzpatrick D.A."/>
            <person name="Frisvad J.C."/>
            <person name="Nielsen K.L."/>
        </authorList>
    </citation>
    <scope>NUCLEOTIDE SEQUENCE</scope>
    <source>
        <strain evidence="1">IBT 21917</strain>
    </source>
</reference>
<comment type="caution">
    <text evidence="1">The sequence shown here is derived from an EMBL/GenBank/DDBJ whole genome shotgun (WGS) entry which is preliminary data.</text>
</comment>
<dbReference type="EMBL" id="JAPQKO010000002">
    <property type="protein sequence ID" value="KAJ5180536.1"/>
    <property type="molecule type" value="Genomic_DNA"/>
</dbReference>
<sequence>MVVRQRRLLRHLEDTPVGSARYLNSEGSLARSLSGIELVSALRKPPVCARDADPCHGGQQRFLGLSLLRLLSRTPRLRRLRAVGISFNHDVSRQIALVLLDCD</sequence>
<name>A0A9W9LWD4_9EURO</name>
<dbReference type="AlphaFoldDB" id="A0A9W9LWD4"/>
<accession>A0A9W9LWD4</accession>
<organism evidence="1 2">
    <name type="scientific">Penicillium capsulatum</name>
    <dbReference type="NCBI Taxonomy" id="69766"/>
    <lineage>
        <taxon>Eukaryota</taxon>
        <taxon>Fungi</taxon>
        <taxon>Dikarya</taxon>
        <taxon>Ascomycota</taxon>
        <taxon>Pezizomycotina</taxon>
        <taxon>Eurotiomycetes</taxon>
        <taxon>Eurotiomycetidae</taxon>
        <taxon>Eurotiales</taxon>
        <taxon>Aspergillaceae</taxon>
        <taxon>Penicillium</taxon>
    </lineage>
</organism>
<reference evidence="1" key="1">
    <citation type="submission" date="2022-11" db="EMBL/GenBank/DDBJ databases">
        <authorList>
            <person name="Petersen C."/>
        </authorList>
    </citation>
    <scope>NUCLEOTIDE SEQUENCE</scope>
    <source>
        <strain evidence="1">IBT 21917</strain>
    </source>
</reference>
<evidence type="ECO:0000313" key="1">
    <source>
        <dbReference type="EMBL" id="KAJ5180536.1"/>
    </source>
</evidence>
<protein>
    <submittedName>
        <fullName evidence="1">Uncharacterized protein</fullName>
    </submittedName>
</protein>
<evidence type="ECO:0000313" key="2">
    <source>
        <dbReference type="Proteomes" id="UP001146351"/>
    </source>
</evidence>
<keyword evidence="2" id="KW-1185">Reference proteome</keyword>
<dbReference type="Proteomes" id="UP001146351">
    <property type="component" value="Unassembled WGS sequence"/>
</dbReference>
<proteinExistence type="predicted"/>